<dbReference type="AlphaFoldDB" id="A0A7C3VQY0"/>
<feature type="compositionally biased region" description="Basic and acidic residues" evidence="2">
    <location>
        <begin position="104"/>
        <end position="121"/>
    </location>
</feature>
<accession>A0A7C3VQY0</accession>
<organism evidence="3">
    <name type="scientific">Planktothricoides sp. SpSt-374</name>
    <dbReference type="NCBI Taxonomy" id="2282167"/>
    <lineage>
        <taxon>Bacteria</taxon>
        <taxon>Bacillati</taxon>
        <taxon>Cyanobacteriota</taxon>
        <taxon>Cyanophyceae</taxon>
        <taxon>Oscillatoriophycideae</taxon>
        <taxon>Oscillatoriales</taxon>
        <taxon>Oscillatoriaceae</taxon>
        <taxon>Planktothricoides</taxon>
    </lineage>
</organism>
<name>A0A7C3VQY0_9CYAN</name>
<feature type="region of interest" description="Disordered" evidence="2">
    <location>
        <begin position="98"/>
        <end position="121"/>
    </location>
</feature>
<dbReference type="Gene3D" id="3.40.1350.10">
    <property type="match status" value="1"/>
</dbReference>
<feature type="coiled-coil region" evidence="1">
    <location>
        <begin position="29"/>
        <end position="63"/>
    </location>
</feature>
<dbReference type="EMBL" id="DSPX01000070">
    <property type="protein sequence ID" value="HGG00436.1"/>
    <property type="molecule type" value="Genomic_DNA"/>
</dbReference>
<evidence type="ECO:0008006" key="4">
    <source>
        <dbReference type="Google" id="ProtNLM"/>
    </source>
</evidence>
<comment type="caution">
    <text evidence="3">The sequence shown here is derived from an EMBL/GenBank/DDBJ whole genome shotgun (WGS) entry which is preliminary data.</text>
</comment>
<dbReference type="GO" id="GO:0003676">
    <property type="term" value="F:nucleic acid binding"/>
    <property type="evidence" value="ECO:0007669"/>
    <property type="project" value="InterPro"/>
</dbReference>
<proteinExistence type="predicted"/>
<dbReference type="SUPFAM" id="SSF52980">
    <property type="entry name" value="Restriction endonuclease-like"/>
    <property type="match status" value="1"/>
</dbReference>
<evidence type="ECO:0000256" key="1">
    <source>
        <dbReference type="SAM" id="Coils"/>
    </source>
</evidence>
<keyword evidence="1" id="KW-0175">Coiled coil</keyword>
<protein>
    <recommendedName>
        <fullName evidence="4">DUF1887 family protein</fullName>
    </recommendedName>
</protein>
<reference evidence="3" key="1">
    <citation type="journal article" date="2020" name="mSystems">
        <title>Genome- and Community-Level Interaction Insights into Carbon Utilization and Element Cycling Functions of Hydrothermarchaeota in Hydrothermal Sediment.</title>
        <authorList>
            <person name="Zhou Z."/>
            <person name="Liu Y."/>
            <person name="Xu W."/>
            <person name="Pan J."/>
            <person name="Luo Z.H."/>
            <person name="Li M."/>
        </authorList>
    </citation>
    <scope>NUCLEOTIDE SEQUENCE [LARGE SCALE GENOMIC DNA]</scope>
    <source>
        <strain evidence="3">SpSt-374</strain>
    </source>
</reference>
<evidence type="ECO:0000313" key="3">
    <source>
        <dbReference type="EMBL" id="HGG00436.1"/>
    </source>
</evidence>
<gene>
    <name evidence="3" type="ORF">ENR15_07250</name>
</gene>
<sequence length="366" mass="41475">MNVIIALFIGISIAIAAGLIRQRSQGRKIANLERIQDSLGAKIEQLEKILRTQRRKIILLEQSQLSLAEKISNIHIGLISEPPHAPEARIEPDDLVQTETSGDDNNKILADEPHPPDDPIKTDNTEIIAFLQSKGIEIKSIPPEQSDEVLGQIAIFMGNRYSLIEKFYRNIKSTLSSGKTFIINLKDAPQEQVATITHLANRLHRIAFLEEYNYRKSPQFILSARPNRIPPAINFLTGQWLERFVKEQIIELLESLNLQISYSYLLNPKIILPNGDDFELDIMFKIGQNIFWFEAKTGDYQKHIHKYSKMASILGLNREHAYIILTDIEETLANELSSVFPVTVVNVEGFAEHFEGVLTNLASNIS</sequence>
<evidence type="ECO:0000256" key="2">
    <source>
        <dbReference type="SAM" id="MobiDB-lite"/>
    </source>
</evidence>
<dbReference type="InterPro" id="IPR011335">
    <property type="entry name" value="Restrct_endonuc-II-like"/>
</dbReference>
<dbReference type="InterPro" id="IPR011856">
    <property type="entry name" value="tRNA_endonuc-like_dom_sf"/>
</dbReference>